<dbReference type="InterPro" id="IPR051310">
    <property type="entry name" value="MCP_chemotaxis"/>
</dbReference>
<evidence type="ECO:0000259" key="6">
    <source>
        <dbReference type="PROSITE" id="PS50111"/>
    </source>
</evidence>
<evidence type="ECO:0000313" key="8">
    <source>
        <dbReference type="EMBL" id="RII39366.1"/>
    </source>
</evidence>
<protein>
    <submittedName>
        <fullName evidence="8">Methyl-accepting chemotaxis protein</fullName>
    </submittedName>
</protein>
<dbReference type="PROSITE" id="PS50111">
    <property type="entry name" value="CHEMOTAXIS_TRANSDUC_2"/>
    <property type="match status" value="1"/>
</dbReference>
<dbReference type="SUPFAM" id="SSF58104">
    <property type="entry name" value="Methyl-accepting chemotaxis protein (MCP) signaling domain"/>
    <property type="match status" value="1"/>
</dbReference>
<dbReference type="PROSITE" id="PS50885">
    <property type="entry name" value="HAMP"/>
    <property type="match status" value="2"/>
</dbReference>
<organism evidence="8 9">
    <name type="scientific">Pseudooceanicola sediminis</name>
    <dbReference type="NCBI Taxonomy" id="2211117"/>
    <lineage>
        <taxon>Bacteria</taxon>
        <taxon>Pseudomonadati</taxon>
        <taxon>Pseudomonadota</taxon>
        <taxon>Alphaproteobacteria</taxon>
        <taxon>Rhodobacterales</taxon>
        <taxon>Paracoccaceae</taxon>
        <taxon>Pseudooceanicola</taxon>
    </lineage>
</organism>
<evidence type="ECO:0000256" key="2">
    <source>
        <dbReference type="ARBA" id="ARBA00029447"/>
    </source>
</evidence>
<dbReference type="Proteomes" id="UP000265848">
    <property type="component" value="Unassembled WGS sequence"/>
</dbReference>
<dbReference type="Pfam" id="PF18947">
    <property type="entry name" value="HAMP_2"/>
    <property type="match status" value="1"/>
</dbReference>
<comment type="similarity">
    <text evidence="2">Belongs to the methyl-accepting chemotaxis (MCP) protein family.</text>
</comment>
<keyword evidence="5" id="KW-1133">Transmembrane helix</keyword>
<feature type="coiled-coil region" evidence="4">
    <location>
        <begin position="266"/>
        <end position="322"/>
    </location>
</feature>
<dbReference type="PANTHER" id="PTHR43531">
    <property type="entry name" value="PROTEIN ICFG"/>
    <property type="match status" value="1"/>
</dbReference>
<keyword evidence="1" id="KW-0145">Chemotaxis</keyword>
<keyword evidence="4" id="KW-0175">Coiled coil</keyword>
<dbReference type="EMBL" id="QWJJ01000005">
    <property type="protein sequence ID" value="RII39366.1"/>
    <property type="molecule type" value="Genomic_DNA"/>
</dbReference>
<evidence type="ECO:0000259" key="7">
    <source>
        <dbReference type="PROSITE" id="PS50885"/>
    </source>
</evidence>
<keyword evidence="5" id="KW-0812">Transmembrane</keyword>
<keyword evidence="3" id="KW-0807">Transducer</keyword>
<dbReference type="InterPro" id="IPR003660">
    <property type="entry name" value="HAMP_dom"/>
</dbReference>
<comment type="caution">
    <text evidence="8">The sequence shown here is derived from an EMBL/GenBank/DDBJ whole genome shotgun (WGS) entry which is preliminary data.</text>
</comment>
<proteinExistence type="inferred from homology"/>
<dbReference type="GO" id="GO:0006935">
    <property type="term" value="P:chemotaxis"/>
    <property type="evidence" value="ECO:0007669"/>
    <property type="project" value="UniProtKB-KW"/>
</dbReference>
<dbReference type="InterPro" id="IPR004089">
    <property type="entry name" value="MCPsignal_dom"/>
</dbReference>
<dbReference type="PANTHER" id="PTHR43531:SF11">
    <property type="entry name" value="METHYL-ACCEPTING CHEMOTAXIS PROTEIN 3"/>
    <property type="match status" value="1"/>
</dbReference>
<gene>
    <name evidence="8" type="ORF">DL237_06895</name>
</gene>
<feature type="transmembrane region" description="Helical" evidence="5">
    <location>
        <begin position="7"/>
        <end position="31"/>
    </location>
</feature>
<feature type="domain" description="HAMP" evidence="7">
    <location>
        <begin position="370"/>
        <end position="422"/>
    </location>
</feature>
<evidence type="ECO:0000256" key="4">
    <source>
        <dbReference type="SAM" id="Coils"/>
    </source>
</evidence>
<evidence type="ECO:0000256" key="5">
    <source>
        <dbReference type="SAM" id="Phobius"/>
    </source>
</evidence>
<dbReference type="Pfam" id="PF00015">
    <property type="entry name" value="MCPsignal"/>
    <property type="match status" value="1"/>
</dbReference>
<feature type="domain" description="Methyl-accepting transducer" evidence="6">
    <location>
        <begin position="427"/>
        <end position="656"/>
    </location>
</feature>
<evidence type="ECO:0000256" key="1">
    <source>
        <dbReference type="ARBA" id="ARBA00022500"/>
    </source>
</evidence>
<evidence type="ECO:0000313" key="9">
    <source>
        <dbReference type="Proteomes" id="UP000265848"/>
    </source>
</evidence>
<dbReference type="OrthoDB" id="5349256at2"/>
<sequence length="689" mass="73390">MTIKRKIFGVFTLVTVLAWGGILTAILLLVAQNARMEQSAHLSQSITQNLMPLFSAVKDIKTDVIQVQQWLTDISATRAAPGFDDGFAEAQIFADAFETDVALARQYANFLGIVDVGIALDNISQAFPSFYEGGKKMAQAYIASGPEGGNPQMSEFDTVAEVMGNAMDGLLAVMEEHRIMLATQLNSITEDVTAANTRLIWQLVIFTVLAATATAVGVLALFRNLSHSFRDLDDDITAIMTEGTQQTQGKLDPQRSDELGPVARALDAFRHNLAETRATKEREEHQQLQEQQERHALEQAALEEAQAQAREATRREAELQEQRARERVIVQDIGEVVRACAAGDFSKSLRTDDKDGVFAEVCDGLNKVGEAANKGLGAVLTGLQQLAAGDLTQHMPDNFSGIFAEIATEMNTASETLGRTLSGISESSETVDASSREIALVTSDLAKRSEDNAAMLENTSLRLANMSETVQAAADFAKTACVSVEGISEGAKSGHDVVRRAVAAMDAIQTSSDAIGKILHVIDEISFQTNLLALNAGVEAARAGEAGRGFSVVATEVRALAQRSAVAAGEIADLIKTSGINIGRGVDLVKASGEAFQDIVGGIDVATTQIRQIVTASDETASGIEEISKATRDLDRISQRNVAAFEETNASVYALQAEANALKNSASAFRTKALPRGGAAISGQMPLSA</sequence>
<dbReference type="RefSeq" id="WP_119398322.1">
    <property type="nucleotide sequence ID" value="NZ_QWJJ01000005.1"/>
</dbReference>
<accession>A0A399J9N0</accession>
<keyword evidence="9" id="KW-1185">Reference proteome</keyword>
<dbReference type="Gene3D" id="6.10.340.10">
    <property type="match status" value="1"/>
</dbReference>
<dbReference type="GO" id="GO:0016020">
    <property type="term" value="C:membrane"/>
    <property type="evidence" value="ECO:0007669"/>
    <property type="project" value="InterPro"/>
</dbReference>
<dbReference type="SMART" id="SM00283">
    <property type="entry name" value="MA"/>
    <property type="match status" value="1"/>
</dbReference>
<dbReference type="CDD" id="cd11386">
    <property type="entry name" value="MCP_signal"/>
    <property type="match status" value="1"/>
</dbReference>
<dbReference type="GO" id="GO:0007165">
    <property type="term" value="P:signal transduction"/>
    <property type="evidence" value="ECO:0007669"/>
    <property type="project" value="UniProtKB-KW"/>
</dbReference>
<feature type="domain" description="HAMP" evidence="7">
    <location>
        <begin position="250"/>
        <end position="278"/>
    </location>
</feature>
<evidence type="ECO:0000256" key="3">
    <source>
        <dbReference type="PROSITE-ProRule" id="PRU00284"/>
    </source>
</evidence>
<dbReference type="AlphaFoldDB" id="A0A399J9N0"/>
<keyword evidence="5" id="KW-0472">Membrane</keyword>
<name>A0A399J9N0_9RHOB</name>
<dbReference type="SMART" id="SM00304">
    <property type="entry name" value="HAMP"/>
    <property type="match status" value="2"/>
</dbReference>
<dbReference type="Gene3D" id="1.10.287.950">
    <property type="entry name" value="Methyl-accepting chemotaxis protein"/>
    <property type="match status" value="1"/>
</dbReference>
<reference evidence="8 9" key="1">
    <citation type="submission" date="2018-08" db="EMBL/GenBank/DDBJ databases">
        <title>Pseudooceanicola sediminis CY03 in the family Rhodobacteracea.</title>
        <authorList>
            <person name="Zhang Y.-J."/>
        </authorList>
    </citation>
    <scope>NUCLEOTIDE SEQUENCE [LARGE SCALE GENOMIC DNA]</scope>
    <source>
        <strain evidence="8 9">CY03</strain>
    </source>
</reference>